<proteinExistence type="inferred from homology"/>
<dbReference type="RefSeq" id="XP_043048500.1">
    <property type="nucleotide sequence ID" value="XM_043192205.1"/>
</dbReference>
<dbReference type="Pfam" id="PF23936">
    <property type="entry name" value="HB_ELP1"/>
    <property type="match status" value="1"/>
</dbReference>
<feature type="domain" description="ELP1 alpha-solenoid" evidence="11">
    <location>
        <begin position="834"/>
        <end position="948"/>
    </location>
</feature>
<dbReference type="Pfam" id="PF04762">
    <property type="entry name" value="Beta-prop_ELP1_1st"/>
    <property type="match status" value="1"/>
</dbReference>
<dbReference type="Pfam" id="PF23797">
    <property type="entry name" value="Beta-prop_ELP1_2nd"/>
    <property type="match status" value="1"/>
</dbReference>
<dbReference type="InterPro" id="IPR056164">
    <property type="entry name" value="Beta-prop_ELP1_1st"/>
</dbReference>
<dbReference type="InterPro" id="IPR056167">
    <property type="entry name" value="A-sol_ELP1"/>
</dbReference>
<dbReference type="InterPro" id="IPR006849">
    <property type="entry name" value="Elp1"/>
</dbReference>
<gene>
    <name evidence="13" type="ORF">KQ657_001407</name>
</gene>
<dbReference type="Pfam" id="PF23878">
    <property type="entry name" value="TPR_ELP1"/>
    <property type="match status" value="1"/>
</dbReference>
<feature type="domain" description="ELP1 three-helical bundle" evidence="12">
    <location>
        <begin position="1135"/>
        <end position="1310"/>
    </location>
</feature>
<comment type="similarity">
    <text evidence="2 6">Belongs to the ELP1/IKA1 family.</text>
</comment>
<keyword evidence="4" id="KW-0819">tRNA processing</keyword>
<reference evidence="13" key="1">
    <citation type="submission" date="2021-03" db="EMBL/GenBank/DDBJ databases">
        <authorList>
            <person name="Palmer J.M."/>
        </authorList>
    </citation>
    <scope>NUCLEOTIDE SEQUENCE</scope>
    <source>
        <strain evidence="13">ARV_011</strain>
    </source>
</reference>
<dbReference type="Gene3D" id="2.130.10.10">
    <property type="entry name" value="YVTN repeat-like/Quinoprotein amine dehydrogenase"/>
    <property type="match status" value="1"/>
</dbReference>
<keyword evidence="3 6" id="KW-0963">Cytoplasm</keyword>
<dbReference type="InterPro" id="IPR056166">
    <property type="entry name" value="TPR_ELP1"/>
</dbReference>
<comment type="subcellular location">
    <subcellularLocation>
        <location evidence="6">Cytoplasm</location>
    </subcellularLocation>
    <subcellularLocation>
        <location evidence="6">Nucleus</location>
    </subcellularLocation>
</comment>
<dbReference type="GO" id="GO:0005634">
    <property type="term" value="C:nucleus"/>
    <property type="evidence" value="ECO:0007669"/>
    <property type="project" value="UniProtKB-SubCell"/>
</dbReference>
<evidence type="ECO:0000259" key="11">
    <source>
        <dbReference type="Pfam" id="PF23925"/>
    </source>
</evidence>
<dbReference type="InterPro" id="IPR015943">
    <property type="entry name" value="WD40/YVTN_repeat-like_dom_sf"/>
</dbReference>
<protein>
    <recommendedName>
        <fullName evidence="5 6">Elongator complex protein 1</fullName>
    </recommendedName>
</protein>
<evidence type="ECO:0000256" key="4">
    <source>
        <dbReference type="ARBA" id="ARBA00022694"/>
    </source>
</evidence>
<comment type="caution">
    <text evidence="13">The sequence shown here is derived from an EMBL/GenBank/DDBJ whole genome shotgun (WGS) entry which is preliminary data.</text>
</comment>
<dbReference type="InterPro" id="IPR036322">
    <property type="entry name" value="WD40_repeat_dom_sf"/>
</dbReference>
<feature type="domain" description="ELP1 alpha-solenoid" evidence="11">
    <location>
        <begin position="727"/>
        <end position="806"/>
    </location>
</feature>
<dbReference type="SUPFAM" id="SSF50978">
    <property type="entry name" value="WD40 repeat-like"/>
    <property type="match status" value="1"/>
</dbReference>
<dbReference type="PIRSF" id="PIRSF017233">
    <property type="entry name" value="IKAP"/>
    <property type="match status" value="1"/>
</dbReference>
<evidence type="ECO:0000313" key="14">
    <source>
        <dbReference type="Proteomes" id="UP000790833"/>
    </source>
</evidence>
<feature type="compositionally biased region" description="Low complexity" evidence="7">
    <location>
        <begin position="1219"/>
        <end position="1228"/>
    </location>
</feature>
<dbReference type="InterPro" id="IPR056169">
    <property type="entry name" value="HB_ELP1"/>
</dbReference>
<name>A0A9P7V7T4_9ASCO</name>
<evidence type="ECO:0000259" key="8">
    <source>
        <dbReference type="Pfam" id="PF04762"/>
    </source>
</evidence>
<accession>A0A9P7V7T4</accession>
<evidence type="ECO:0000256" key="7">
    <source>
        <dbReference type="SAM" id="MobiDB-lite"/>
    </source>
</evidence>
<evidence type="ECO:0000256" key="6">
    <source>
        <dbReference type="PIRNR" id="PIRNR017233"/>
    </source>
</evidence>
<dbReference type="EMBL" id="JAHMUF010000015">
    <property type="protein sequence ID" value="KAG7192950.1"/>
    <property type="molecule type" value="Genomic_DNA"/>
</dbReference>
<keyword evidence="14" id="KW-1185">Reference proteome</keyword>
<evidence type="ECO:0000256" key="2">
    <source>
        <dbReference type="ARBA" id="ARBA00006086"/>
    </source>
</evidence>
<comment type="pathway">
    <text evidence="1">tRNA modification; 5-methoxycarbonylmethyl-2-thiouridine-tRNA biosynthesis.</text>
</comment>
<evidence type="ECO:0000313" key="13">
    <source>
        <dbReference type="EMBL" id="KAG7192950.1"/>
    </source>
</evidence>
<sequence length="1349" mass="152604">MRNLVVLNKGSVVPESMLYPDMGLVDAIFDPVTDSITFALGHEDAGFLEVQQFMKNGDINLLASVPVDNGSDKLCSFAHFVDSCQLVFIFSGGDIVTATYDMTQPNPDTTVVEIVGSIDVGIGAASWSPDEETLTLLTRDSNLLLMSRMFEPISEKALNPDDIKISDSKHVSVGWGKKETQFKGKGAKALERERDALRHAGLKNVEDGPLKDPTVNEIEQGTLSSFDTLAVKIDWRGDCEYFTVTTVEQVLVEDTSEVYDRRVIRLFSRDGKLDSVNEAVDGLEHNLAWKPQGSLIASTQRHFDEEEGEEVLDVVFYERNGLRHGQFNSRLDPTTETIVDLVWSSDSEILAFQLHDRVQLWTTKNYHWYLKQEIMVKDTEIMFVKFHPEKPLHFMIGTSNGQIQIIDLGIKIVTGPAFKGYDLGVTLVTDGTTCKITPLSIANVPPPISFREEDVPGIINDLAVSKNNQVYGALTSTNEVHLITLKMDKNLPKSIKHPQLVSTIALDSMLGGTARQLAFIGDTHVAVVVDTVDLDSKVQVFNVEDVTKPEFQLTVPFSCPIVLIKSSSDFKSVGIETIRGEVHQIDDTMEARQLCQFPEFCREFEFGPLSDSETGDDYGSFGISNNGKLYCNETLVASAVTSMKITESNLLFTTALSKLCFLHLNEQLHEESVKFFEILNNLQQAHEIVDERIRTIERGSILVNCVTSNYSVVLEAPRGNLETIYPRIMCLSGIRQFISEKKYREAFLLCRAHRIDLDILYDYDPQLFELNVEAFISQIGKVEYLDLFVSCLHDEDVTLTKYRDSILHAAGAPVSAEVAAPTRDVGLRKIIRNKEPEVVSTGSKINKVCEIVVSALINSSTLKEKYLQTILTAYACEQPPNLALALDLIGDFKDLEKQEQAVIHLCFLQDANSLYQASLGLYDVKLTLAFAQQSQMDPKEYLPFLQNLHVQAPLRRKFLIDDYLKRYEKALQWLHELDQDKDDDNDDIKTEFNEYMVAHDLYKVALKIYRYDDSRSEGILKLYGDHLSSTQNHKEAALCYEYLNDYDSALDCYVKAKAWKEALSIVQRPQYTHKMVELATTLVSMLVEDHKYAEAAEIEHMFLKNVEEAVRLYCKSYMFDKAILVSQEVQKPELVESIVDVQMSEGYGVIAELLADCRGQIESQLRRLRELRQKKAEDPYAFYGMADNDGGDVPDNVSVAASEASTTASFFTRYTGKTAGTAKTGASRRTTKNRKREERKRAKGRKGTIYEEEYLINSVGRMLDRLTHTQPDAVRLVECLLRRRRKEQAYQVQRNWTELITFVEANIKEIHTMNERDRERVNEEGEVYLIPEIPIPSIPQFPKFNVLDF</sequence>
<dbReference type="GO" id="GO:0033588">
    <property type="term" value="C:elongator holoenzyme complex"/>
    <property type="evidence" value="ECO:0007669"/>
    <property type="project" value="InterPro"/>
</dbReference>
<keyword evidence="6" id="KW-0539">Nucleus</keyword>
<comment type="function">
    <text evidence="6">Component of the elongator complex which is required for multiple tRNA modifications, including mcm5U (5-methoxycarbonylmethyl uridine), mcm5s2U (5-methoxycarbonylmethyl-2-thiouridine), and ncm5U (5-carbamoylmethyl uridine). The elongator complex catalyzes formation of carboxymethyluridine in the wobble base at position 34 in tRNAs.</text>
</comment>
<evidence type="ECO:0000259" key="12">
    <source>
        <dbReference type="Pfam" id="PF23936"/>
    </source>
</evidence>
<feature type="region of interest" description="Disordered" evidence="7">
    <location>
        <begin position="1219"/>
        <end position="1245"/>
    </location>
</feature>
<dbReference type="OrthoDB" id="40048at2759"/>
<dbReference type="GO" id="GO:0005829">
    <property type="term" value="C:cytosol"/>
    <property type="evidence" value="ECO:0007669"/>
    <property type="project" value="TreeGrafter"/>
</dbReference>
<evidence type="ECO:0000259" key="10">
    <source>
        <dbReference type="Pfam" id="PF23878"/>
    </source>
</evidence>
<dbReference type="PANTHER" id="PTHR12747">
    <property type="entry name" value="ELONGATOR COMPLEX PROTEIN 1"/>
    <property type="match status" value="1"/>
</dbReference>
<dbReference type="Gene3D" id="1.25.40.470">
    <property type="match status" value="1"/>
</dbReference>
<dbReference type="GeneID" id="66114781"/>
<dbReference type="GO" id="GO:0002926">
    <property type="term" value="P:tRNA wobble base 5-methoxycarbonylmethyl-2-thiouridinylation"/>
    <property type="evidence" value="ECO:0007669"/>
    <property type="project" value="TreeGrafter"/>
</dbReference>
<dbReference type="Proteomes" id="UP000790833">
    <property type="component" value="Unassembled WGS sequence"/>
</dbReference>
<evidence type="ECO:0000256" key="5">
    <source>
        <dbReference type="ARBA" id="ARBA00029535"/>
    </source>
</evidence>
<feature type="domain" description="ELP1 N-terminal second beta-propeller" evidence="9">
    <location>
        <begin position="428"/>
        <end position="703"/>
    </location>
</feature>
<evidence type="ECO:0000256" key="1">
    <source>
        <dbReference type="ARBA" id="ARBA00005043"/>
    </source>
</evidence>
<dbReference type="GO" id="GO:0000049">
    <property type="term" value="F:tRNA binding"/>
    <property type="evidence" value="ECO:0007669"/>
    <property type="project" value="TreeGrafter"/>
</dbReference>
<feature type="domain" description="ELP1 TPR" evidence="10">
    <location>
        <begin position="956"/>
        <end position="1122"/>
    </location>
</feature>
<evidence type="ECO:0000256" key="3">
    <source>
        <dbReference type="ARBA" id="ARBA00022490"/>
    </source>
</evidence>
<dbReference type="InterPro" id="IPR056165">
    <property type="entry name" value="Beta-prop_ELP1_2nd"/>
</dbReference>
<feature type="domain" description="ELP1 first N-terminal beta-propeller" evidence="8">
    <location>
        <begin position="1"/>
        <end position="389"/>
    </location>
</feature>
<organism evidence="13 14">
    <name type="scientific">Scheffersomyces spartinae</name>
    <dbReference type="NCBI Taxonomy" id="45513"/>
    <lineage>
        <taxon>Eukaryota</taxon>
        <taxon>Fungi</taxon>
        <taxon>Dikarya</taxon>
        <taxon>Ascomycota</taxon>
        <taxon>Saccharomycotina</taxon>
        <taxon>Pichiomycetes</taxon>
        <taxon>Debaryomycetaceae</taxon>
        <taxon>Scheffersomyces</taxon>
    </lineage>
</organism>
<dbReference type="PANTHER" id="PTHR12747:SF0">
    <property type="entry name" value="ELONGATOR COMPLEX PROTEIN 1"/>
    <property type="match status" value="1"/>
</dbReference>
<evidence type="ECO:0000259" key="9">
    <source>
        <dbReference type="Pfam" id="PF23797"/>
    </source>
</evidence>
<dbReference type="Pfam" id="PF23925">
    <property type="entry name" value="A-sol_ELP1"/>
    <property type="match status" value="2"/>
</dbReference>